<evidence type="ECO:0000256" key="6">
    <source>
        <dbReference type="ARBA" id="ARBA00022552"/>
    </source>
</evidence>
<dbReference type="GO" id="GO:0005737">
    <property type="term" value="C:cytoplasm"/>
    <property type="evidence" value="ECO:0007669"/>
    <property type="project" value="UniProtKB-SubCell"/>
</dbReference>
<comment type="catalytic activity">
    <reaction evidence="1 15">
        <text>Endonucleolytic cleavage to 5'-phosphomonoester.</text>
        <dbReference type="EC" id="3.1.26.3"/>
    </reaction>
</comment>
<evidence type="ECO:0000256" key="7">
    <source>
        <dbReference type="ARBA" id="ARBA00022664"/>
    </source>
</evidence>
<dbReference type="GO" id="GO:0019843">
    <property type="term" value="F:rRNA binding"/>
    <property type="evidence" value="ECO:0007669"/>
    <property type="project" value="UniProtKB-KW"/>
</dbReference>
<evidence type="ECO:0000256" key="15">
    <source>
        <dbReference type="HAMAP-Rule" id="MF_00104"/>
    </source>
</evidence>
<dbReference type="SUPFAM" id="SSF69065">
    <property type="entry name" value="RNase III domain-like"/>
    <property type="match status" value="1"/>
</dbReference>
<dbReference type="FunFam" id="3.30.160.20:FF:000003">
    <property type="entry name" value="Ribonuclease 3"/>
    <property type="match status" value="1"/>
</dbReference>
<dbReference type="Gene3D" id="1.10.1520.10">
    <property type="entry name" value="Ribonuclease III domain"/>
    <property type="match status" value="1"/>
</dbReference>
<evidence type="ECO:0000259" key="17">
    <source>
        <dbReference type="PROSITE" id="PS50142"/>
    </source>
</evidence>
<proteinExistence type="inferred from homology"/>
<dbReference type="GO" id="GO:0042802">
    <property type="term" value="F:identical protein binding"/>
    <property type="evidence" value="ECO:0007669"/>
    <property type="project" value="UniProtKB-ARBA"/>
</dbReference>
<feature type="domain" description="RNase III" evidence="17">
    <location>
        <begin position="26"/>
        <end position="155"/>
    </location>
</feature>
<keyword evidence="10 15" id="KW-0479">Metal-binding</keyword>
<keyword evidence="8 15" id="KW-0819">tRNA processing</keyword>
<sequence length="253" mass="28558">MEFSSLLFILMDGDILMGQLFNRRKIKEFEKSLKLDFNDKLLIQRALTHKSYPNENRRLNIKDNERLEFLGDSVLSLSVSTYIFKKFSDLPEGELAKMRAVIVSAPILAEVAKRIELGQFLFLGKGEEMTGGRERDSILADTMEAIFGALYLDQGFTVAADFILELLKVDIVNVAEGNHIQDYKTMLQEVIQENGNHRPEYEVVDEEGPDHNKTFIVAVKLNDDNLGSGQGSSKKEAEQEAAKVALNKLNKLD</sequence>
<comment type="subunit">
    <text evidence="4 15">Homodimer.</text>
</comment>
<evidence type="ECO:0000256" key="12">
    <source>
        <dbReference type="ARBA" id="ARBA00022801"/>
    </source>
</evidence>
<evidence type="ECO:0000256" key="11">
    <source>
        <dbReference type="ARBA" id="ARBA00022759"/>
    </source>
</evidence>
<keyword evidence="14 15" id="KW-0694">RNA-binding</keyword>
<dbReference type="PANTHER" id="PTHR11207">
    <property type="entry name" value="RIBONUCLEASE III"/>
    <property type="match status" value="1"/>
</dbReference>
<dbReference type="PROSITE" id="PS00517">
    <property type="entry name" value="RNASE_3_1"/>
    <property type="match status" value="1"/>
</dbReference>
<keyword evidence="7 15" id="KW-0507">mRNA processing</keyword>
<feature type="active site" evidence="15">
    <location>
        <position position="72"/>
    </location>
</feature>
<dbReference type="GO" id="GO:0046872">
    <property type="term" value="F:metal ion binding"/>
    <property type="evidence" value="ECO:0007669"/>
    <property type="project" value="UniProtKB-KW"/>
</dbReference>
<accession>A0A1N7BV01</accession>
<evidence type="ECO:0000256" key="4">
    <source>
        <dbReference type="ARBA" id="ARBA00011738"/>
    </source>
</evidence>
<dbReference type="InterPro" id="IPR014720">
    <property type="entry name" value="dsRBD_dom"/>
</dbReference>
<dbReference type="CDD" id="cd10845">
    <property type="entry name" value="DSRM_RNAse_III_family"/>
    <property type="match status" value="1"/>
</dbReference>
<feature type="active site" evidence="15">
    <location>
        <position position="144"/>
    </location>
</feature>
<dbReference type="GO" id="GO:0008033">
    <property type="term" value="P:tRNA processing"/>
    <property type="evidence" value="ECO:0007669"/>
    <property type="project" value="UniProtKB-KW"/>
</dbReference>
<feature type="binding site" evidence="15">
    <location>
        <position position="144"/>
    </location>
    <ligand>
        <name>Mg(2+)</name>
        <dbReference type="ChEBI" id="CHEBI:18420"/>
    </ligand>
</feature>
<keyword evidence="11 15" id="KW-0255">Endonuclease</keyword>
<keyword evidence="15" id="KW-0699">rRNA-binding</keyword>
<dbReference type="InterPro" id="IPR000999">
    <property type="entry name" value="RNase_III_dom"/>
</dbReference>
<dbReference type="InterPro" id="IPR011907">
    <property type="entry name" value="RNase_III"/>
</dbReference>
<dbReference type="SMART" id="SM00535">
    <property type="entry name" value="RIBOc"/>
    <property type="match status" value="1"/>
</dbReference>
<comment type="function">
    <text evidence="15">Digests double-stranded RNA. Involved in the processing of primary rRNA transcript to yield the immediate precursors to the large and small rRNAs (23S and 16S). Processes some mRNAs, and tRNAs when they are encoded in the rRNA operon. Processes pre-crRNA and tracrRNA of type II CRISPR loci if present in the organism.</text>
</comment>
<dbReference type="SUPFAM" id="SSF54768">
    <property type="entry name" value="dsRNA-binding domain-like"/>
    <property type="match status" value="1"/>
</dbReference>
<dbReference type="PANTHER" id="PTHR11207:SF0">
    <property type="entry name" value="RIBONUCLEASE 3"/>
    <property type="match status" value="1"/>
</dbReference>
<dbReference type="GO" id="GO:0006397">
    <property type="term" value="P:mRNA processing"/>
    <property type="evidence" value="ECO:0007669"/>
    <property type="project" value="UniProtKB-UniRule"/>
</dbReference>
<comment type="cofactor">
    <cofactor evidence="15">
        <name>Mg(2+)</name>
        <dbReference type="ChEBI" id="CHEBI:18420"/>
    </cofactor>
</comment>
<keyword evidence="19" id="KW-1185">Reference proteome</keyword>
<evidence type="ECO:0000256" key="8">
    <source>
        <dbReference type="ARBA" id="ARBA00022694"/>
    </source>
</evidence>
<feature type="domain" description="DRBM" evidence="16">
    <location>
        <begin position="182"/>
        <end position="251"/>
    </location>
</feature>
<evidence type="ECO:0000259" key="16">
    <source>
        <dbReference type="PROSITE" id="PS50137"/>
    </source>
</evidence>
<dbReference type="FunFam" id="1.10.1520.10:FF:000001">
    <property type="entry name" value="Ribonuclease 3"/>
    <property type="match status" value="1"/>
</dbReference>
<dbReference type="STRING" id="56779.SAMN05421834_13516"/>
<keyword evidence="6 15" id="KW-0698">rRNA processing</keyword>
<evidence type="ECO:0000256" key="9">
    <source>
        <dbReference type="ARBA" id="ARBA00022722"/>
    </source>
</evidence>
<evidence type="ECO:0000256" key="2">
    <source>
        <dbReference type="ARBA" id="ARBA00004496"/>
    </source>
</evidence>
<feature type="binding site" evidence="15">
    <location>
        <position position="68"/>
    </location>
    <ligand>
        <name>Mg(2+)</name>
        <dbReference type="ChEBI" id="CHEBI:18420"/>
    </ligand>
</feature>
<dbReference type="EMBL" id="FTNC01000035">
    <property type="protein sequence ID" value="SIR55034.1"/>
    <property type="molecule type" value="Genomic_DNA"/>
</dbReference>
<keyword evidence="5 15" id="KW-0963">Cytoplasm</keyword>
<evidence type="ECO:0000256" key="13">
    <source>
        <dbReference type="ARBA" id="ARBA00022842"/>
    </source>
</evidence>
<evidence type="ECO:0000256" key="3">
    <source>
        <dbReference type="ARBA" id="ARBA00010183"/>
    </source>
</evidence>
<reference evidence="19" key="1">
    <citation type="submission" date="2017-01" db="EMBL/GenBank/DDBJ databases">
        <authorList>
            <person name="Varghese N."/>
            <person name="Submissions S."/>
        </authorList>
    </citation>
    <scope>NUCLEOTIDE SEQUENCE [LARGE SCALE GENOMIC DNA]</scope>
    <source>
        <strain evidence="19">ATCC 700103</strain>
    </source>
</reference>
<dbReference type="Pfam" id="PF00035">
    <property type="entry name" value="dsrm"/>
    <property type="match status" value="1"/>
</dbReference>
<evidence type="ECO:0000256" key="1">
    <source>
        <dbReference type="ARBA" id="ARBA00000109"/>
    </source>
</evidence>
<comment type="subcellular location">
    <subcellularLocation>
        <location evidence="2 15">Cytoplasm</location>
    </subcellularLocation>
</comment>
<dbReference type="PROSITE" id="PS50142">
    <property type="entry name" value="RNASE_3_2"/>
    <property type="match status" value="1"/>
</dbReference>
<evidence type="ECO:0000256" key="10">
    <source>
        <dbReference type="ARBA" id="ARBA00022723"/>
    </source>
</evidence>
<evidence type="ECO:0000256" key="5">
    <source>
        <dbReference type="ARBA" id="ARBA00022490"/>
    </source>
</evidence>
<dbReference type="Proteomes" id="UP000185669">
    <property type="component" value="Unassembled WGS sequence"/>
</dbReference>
<dbReference type="Gene3D" id="3.30.160.20">
    <property type="match status" value="1"/>
</dbReference>
<comment type="similarity">
    <text evidence="3">Belongs to the ribonuclease III family.</text>
</comment>
<dbReference type="SMART" id="SM00358">
    <property type="entry name" value="DSRM"/>
    <property type="match status" value="1"/>
</dbReference>
<dbReference type="InterPro" id="IPR036389">
    <property type="entry name" value="RNase_III_sf"/>
</dbReference>
<keyword evidence="9 15" id="KW-0540">Nuclease</keyword>
<evidence type="ECO:0000256" key="14">
    <source>
        <dbReference type="ARBA" id="ARBA00022884"/>
    </source>
</evidence>
<dbReference type="AlphaFoldDB" id="A0A1N7BV01"/>
<dbReference type="Pfam" id="PF14622">
    <property type="entry name" value="Ribonucleas_3_3"/>
    <property type="match status" value="1"/>
</dbReference>
<evidence type="ECO:0000313" key="19">
    <source>
        <dbReference type="Proteomes" id="UP000185669"/>
    </source>
</evidence>
<dbReference type="EC" id="3.1.26.3" evidence="15"/>
<dbReference type="GO" id="GO:0006364">
    <property type="term" value="P:rRNA processing"/>
    <property type="evidence" value="ECO:0007669"/>
    <property type="project" value="UniProtKB-UniRule"/>
</dbReference>
<dbReference type="HAMAP" id="MF_00104">
    <property type="entry name" value="RNase_III"/>
    <property type="match status" value="1"/>
</dbReference>
<dbReference type="GO" id="GO:0010468">
    <property type="term" value="P:regulation of gene expression"/>
    <property type="evidence" value="ECO:0007669"/>
    <property type="project" value="TreeGrafter"/>
</dbReference>
<protein>
    <recommendedName>
        <fullName evidence="15">Ribonuclease 3</fullName>
        <ecNumber evidence="15">3.1.26.3</ecNumber>
    </recommendedName>
    <alternativeName>
        <fullName evidence="15">Ribonuclease III</fullName>
        <shortName evidence="15">RNase III</shortName>
    </alternativeName>
</protein>
<dbReference type="GO" id="GO:0004525">
    <property type="term" value="F:ribonuclease III activity"/>
    <property type="evidence" value="ECO:0007669"/>
    <property type="project" value="UniProtKB-UniRule"/>
</dbReference>
<dbReference type="GO" id="GO:0003725">
    <property type="term" value="F:double-stranded RNA binding"/>
    <property type="evidence" value="ECO:0007669"/>
    <property type="project" value="TreeGrafter"/>
</dbReference>
<keyword evidence="13 15" id="KW-0460">Magnesium</keyword>
<keyword evidence="12 15" id="KW-0378">Hydrolase</keyword>
<dbReference type="CDD" id="cd00593">
    <property type="entry name" value="RIBOc"/>
    <property type="match status" value="1"/>
</dbReference>
<feature type="binding site" evidence="15">
    <location>
        <position position="141"/>
    </location>
    <ligand>
        <name>Mg(2+)</name>
        <dbReference type="ChEBI" id="CHEBI:18420"/>
    </ligand>
</feature>
<gene>
    <name evidence="15" type="primary">rnc</name>
    <name evidence="18" type="ORF">SAMN05421834_13516</name>
</gene>
<dbReference type="PROSITE" id="PS50137">
    <property type="entry name" value="DS_RBD"/>
    <property type="match status" value="1"/>
</dbReference>
<evidence type="ECO:0000313" key="18">
    <source>
        <dbReference type="EMBL" id="SIR55034.1"/>
    </source>
</evidence>
<name>A0A1N7BV01_9FIRM</name>
<organism evidence="18 19">
    <name type="scientific">Halanaerobium kushneri</name>
    <dbReference type="NCBI Taxonomy" id="56779"/>
    <lineage>
        <taxon>Bacteria</taxon>
        <taxon>Bacillati</taxon>
        <taxon>Bacillota</taxon>
        <taxon>Clostridia</taxon>
        <taxon>Halanaerobiales</taxon>
        <taxon>Halanaerobiaceae</taxon>
        <taxon>Halanaerobium</taxon>
    </lineage>
</organism>
<dbReference type="NCBIfam" id="TIGR02191">
    <property type="entry name" value="RNaseIII"/>
    <property type="match status" value="1"/>
</dbReference>